<reference evidence="1 2" key="1">
    <citation type="journal article" date="2013" name="Proc. Natl. Acad. Sci. U.S.A.">
        <title>Genome of an arbuscular mycorrhizal fungus provides insight into the oldest plant symbiosis.</title>
        <authorList>
            <person name="Tisserant E."/>
            <person name="Malbreil M."/>
            <person name="Kuo A."/>
            <person name="Kohler A."/>
            <person name="Symeonidi A."/>
            <person name="Balestrini R."/>
            <person name="Charron P."/>
            <person name="Duensing N."/>
            <person name="Frei Dit Frey N."/>
            <person name="Gianinazzi-Pearson V."/>
            <person name="Gilbert L.B."/>
            <person name="Handa Y."/>
            <person name="Herr J.R."/>
            <person name="Hijri M."/>
            <person name="Koul R."/>
            <person name="Kawaguchi M."/>
            <person name="Krajinski F."/>
            <person name="Lammers P.J."/>
            <person name="Masclaux F.G."/>
            <person name="Murat C."/>
            <person name="Morin E."/>
            <person name="Ndikumana S."/>
            <person name="Pagni M."/>
            <person name="Petitpierre D."/>
            <person name="Requena N."/>
            <person name="Rosikiewicz P."/>
            <person name="Riley R."/>
            <person name="Saito K."/>
            <person name="San Clemente H."/>
            <person name="Shapiro H."/>
            <person name="van Tuinen D."/>
            <person name="Becard G."/>
            <person name="Bonfante P."/>
            <person name="Paszkowski U."/>
            <person name="Shachar-Hill Y.Y."/>
            <person name="Tuskan G.A."/>
            <person name="Young P.W."/>
            <person name="Sanders I.R."/>
            <person name="Henrissat B."/>
            <person name="Rensing S.A."/>
            <person name="Grigoriev I.V."/>
            <person name="Corradi N."/>
            <person name="Roux C."/>
            <person name="Martin F."/>
        </authorList>
    </citation>
    <scope>NUCLEOTIDE SEQUENCE [LARGE SCALE GENOMIC DNA]</scope>
    <source>
        <strain evidence="1 2">DAOM 197198</strain>
    </source>
</reference>
<organism evidence="1 2">
    <name type="scientific">Rhizophagus irregularis (strain DAOM 181602 / DAOM 197198 / MUCL 43194)</name>
    <name type="common">Arbuscular mycorrhizal fungus</name>
    <name type="synonym">Glomus intraradices</name>
    <dbReference type="NCBI Taxonomy" id="747089"/>
    <lineage>
        <taxon>Eukaryota</taxon>
        <taxon>Fungi</taxon>
        <taxon>Fungi incertae sedis</taxon>
        <taxon>Mucoromycota</taxon>
        <taxon>Glomeromycotina</taxon>
        <taxon>Glomeromycetes</taxon>
        <taxon>Glomerales</taxon>
        <taxon>Glomeraceae</taxon>
        <taxon>Rhizophagus</taxon>
    </lineage>
</organism>
<keyword evidence="2" id="KW-1185">Reference proteome</keyword>
<sequence length="49" mass="6044">FFSRLHYQIPRIQFFLKNKKLAYFLYNIYKSFNTKLAENMKPVEIPSKQ</sequence>
<reference evidence="1 2" key="2">
    <citation type="journal article" date="2018" name="New Phytol.">
        <title>High intraspecific genome diversity in the model arbuscular mycorrhizal symbiont Rhizophagus irregularis.</title>
        <authorList>
            <person name="Chen E.C.H."/>
            <person name="Morin E."/>
            <person name="Beaudet D."/>
            <person name="Noel J."/>
            <person name="Yildirir G."/>
            <person name="Ndikumana S."/>
            <person name="Charron P."/>
            <person name="St-Onge C."/>
            <person name="Giorgi J."/>
            <person name="Kruger M."/>
            <person name="Marton T."/>
            <person name="Ropars J."/>
            <person name="Grigoriev I.V."/>
            <person name="Hainaut M."/>
            <person name="Henrissat B."/>
            <person name="Roux C."/>
            <person name="Martin F."/>
            <person name="Corradi N."/>
        </authorList>
    </citation>
    <scope>NUCLEOTIDE SEQUENCE [LARGE SCALE GENOMIC DNA]</scope>
    <source>
        <strain evidence="1 2">DAOM 197198</strain>
    </source>
</reference>
<evidence type="ECO:0000313" key="2">
    <source>
        <dbReference type="Proteomes" id="UP000018888"/>
    </source>
</evidence>
<dbReference type="AlphaFoldDB" id="A0A2P4P435"/>
<dbReference type="VEuPathDB" id="FungiDB:RhiirFUN_017399"/>
<proteinExistence type="predicted"/>
<comment type="caution">
    <text evidence="1">The sequence shown here is derived from an EMBL/GenBank/DDBJ whole genome shotgun (WGS) entry which is preliminary data.</text>
</comment>
<dbReference type="Proteomes" id="UP000018888">
    <property type="component" value="Unassembled WGS sequence"/>
</dbReference>
<feature type="non-terminal residue" evidence="1">
    <location>
        <position position="1"/>
    </location>
</feature>
<name>A0A2P4P435_RHIID</name>
<gene>
    <name evidence="1" type="ORF">GLOIN_2v1716145</name>
</gene>
<dbReference type="EMBL" id="AUPC02000407">
    <property type="protein sequence ID" value="POG60152.1"/>
    <property type="molecule type" value="Genomic_DNA"/>
</dbReference>
<protein>
    <submittedName>
        <fullName evidence="1">Uncharacterized protein</fullName>
    </submittedName>
</protein>
<accession>A0A2P4P435</accession>
<evidence type="ECO:0000313" key="1">
    <source>
        <dbReference type="EMBL" id="POG60152.1"/>
    </source>
</evidence>